<dbReference type="Proteomes" id="UP000630142">
    <property type="component" value="Unassembled WGS sequence"/>
</dbReference>
<dbReference type="EMBL" id="BMZQ01000001">
    <property type="protein sequence ID" value="GHD11443.1"/>
    <property type="molecule type" value="Genomic_DNA"/>
</dbReference>
<comment type="similarity">
    <text evidence="10">Belongs to the peptidase M15 family.</text>
</comment>
<evidence type="ECO:0000256" key="9">
    <source>
        <dbReference type="ARBA" id="ARBA00023316"/>
    </source>
</evidence>
<dbReference type="GO" id="GO:0008237">
    <property type="term" value="F:metallopeptidase activity"/>
    <property type="evidence" value="ECO:0007669"/>
    <property type="project" value="UniProtKB-KW"/>
</dbReference>
<feature type="compositionally biased region" description="Low complexity" evidence="12">
    <location>
        <begin position="269"/>
        <end position="278"/>
    </location>
</feature>
<comment type="caution">
    <text evidence="13">The sequence shown here is derived from an EMBL/GenBank/DDBJ whole genome shotgun (WGS) entry which is preliminary data.</text>
</comment>
<evidence type="ECO:0000256" key="7">
    <source>
        <dbReference type="ARBA" id="ARBA00022833"/>
    </source>
</evidence>
<dbReference type="SUPFAM" id="SSF55166">
    <property type="entry name" value="Hedgehog/DD-peptidase"/>
    <property type="match status" value="1"/>
</dbReference>
<evidence type="ECO:0000313" key="14">
    <source>
        <dbReference type="Proteomes" id="UP000630142"/>
    </source>
</evidence>
<organism evidence="13 14">
    <name type="scientific">Tianweitania populi</name>
    <dbReference type="NCBI Taxonomy" id="1607949"/>
    <lineage>
        <taxon>Bacteria</taxon>
        <taxon>Pseudomonadati</taxon>
        <taxon>Pseudomonadota</taxon>
        <taxon>Alphaproteobacteria</taxon>
        <taxon>Hyphomicrobiales</taxon>
        <taxon>Phyllobacteriaceae</taxon>
        <taxon>Tianweitania</taxon>
    </lineage>
</organism>
<dbReference type="GO" id="GO:0006508">
    <property type="term" value="P:proteolysis"/>
    <property type="evidence" value="ECO:0007669"/>
    <property type="project" value="UniProtKB-KW"/>
</dbReference>
<dbReference type="PANTHER" id="PTHR37425">
    <property type="match status" value="1"/>
</dbReference>
<feature type="region of interest" description="Disordered" evidence="12">
    <location>
        <begin position="259"/>
        <end position="325"/>
    </location>
</feature>
<dbReference type="InterPro" id="IPR009045">
    <property type="entry name" value="Zn_M74/Hedgehog-like"/>
</dbReference>
<accession>A0A8J3DW12</accession>
<keyword evidence="14" id="KW-1185">Reference proteome</keyword>
<evidence type="ECO:0000256" key="10">
    <source>
        <dbReference type="ARBA" id="ARBA00093448"/>
    </source>
</evidence>
<dbReference type="AlphaFoldDB" id="A0A8J3DW12"/>
<evidence type="ECO:0000256" key="8">
    <source>
        <dbReference type="ARBA" id="ARBA00023049"/>
    </source>
</evidence>
<dbReference type="Gene3D" id="3.30.1380.10">
    <property type="match status" value="1"/>
</dbReference>
<evidence type="ECO:0000256" key="5">
    <source>
        <dbReference type="ARBA" id="ARBA00022729"/>
    </source>
</evidence>
<keyword evidence="8" id="KW-0482">Metalloprotease</keyword>
<sequence length="675" mass="71257">MTKTDGKLNAQRSIFFGLPKWLSASFLIVACLCSGMSVASAETRTLKLHFIHTNEKAEITFKKNGKYIPSGLAQVNKFLRDWRRNESTKMDPRLLDLVWEVYQASGSRSYITVISAYRSPATNSMLRGRSRTTGVAEKSQHMLGKAMDFYLPDVKLSKLRELGLRKGVGGVGFYPTSGSPFVHLDVGNVRHWPRMSRSQLMAVFPKGDTIHVPSDGKPLPGYQQALAAYEARKRNGSTIQLASESTRRKSGGFLSAFFGGGADDEEDSSPAVVASASPHGRAQPSRRAEQEAPEAVAAAPAARTAPAAPAVAAEPEPAAVEEKPETPETIIAALPARGVPLPGAAPRQPTPDASAAMMAALAPAAPTLDPKKAVEEAIAAGAATSGAPVLDAPFKQESDIAFNVPLPTQRPDYQVQPEGVALPDSTSLLIAHAEREVPADGPTVAAAVVDDAPPSVTAAAVQSGRISIQDLVAASEKKGALDPSEATGIAGLPQEQASELATAYAAVPTARPGARQPGFAMTARDIGQAAADTQEERQAPIVARNEVILSGSEGAPSQRLAMLERQPDQAIARTIDSGVKTTNKGSKPRAGQGKAEPKSVAVPTEPSVARWALSGEKVAQNTNGTKAPSFAYNIVRTAPREVYTSGFQQTDLSRKANRFSGKAVEFLPVAQFNQN</sequence>
<dbReference type="InterPro" id="IPR010275">
    <property type="entry name" value="MepK"/>
</dbReference>
<keyword evidence="9" id="KW-0961">Cell wall biogenesis/degradation</keyword>
<feature type="region of interest" description="Disordered" evidence="12">
    <location>
        <begin position="578"/>
        <end position="603"/>
    </location>
</feature>
<evidence type="ECO:0000256" key="11">
    <source>
        <dbReference type="ARBA" id="ARBA00093666"/>
    </source>
</evidence>
<protein>
    <recommendedName>
        <fullName evidence="11">Murein endopeptidase K</fullName>
    </recommendedName>
</protein>
<dbReference type="GO" id="GO:0046872">
    <property type="term" value="F:metal ion binding"/>
    <property type="evidence" value="ECO:0007669"/>
    <property type="project" value="UniProtKB-KW"/>
</dbReference>
<proteinExistence type="inferred from homology"/>
<keyword evidence="3" id="KW-0645">Protease</keyword>
<dbReference type="CDD" id="cd14844">
    <property type="entry name" value="Zn-DD-carboxypeptidase_like"/>
    <property type="match status" value="1"/>
</dbReference>
<keyword evidence="5" id="KW-0732">Signal</keyword>
<evidence type="ECO:0000256" key="12">
    <source>
        <dbReference type="SAM" id="MobiDB-lite"/>
    </source>
</evidence>
<reference evidence="13" key="1">
    <citation type="journal article" date="2014" name="Int. J. Syst. Evol. Microbiol.">
        <title>Complete genome sequence of Corynebacterium casei LMG S-19264T (=DSM 44701T), isolated from a smear-ripened cheese.</title>
        <authorList>
            <consortium name="US DOE Joint Genome Institute (JGI-PGF)"/>
            <person name="Walter F."/>
            <person name="Albersmeier A."/>
            <person name="Kalinowski J."/>
            <person name="Ruckert C."/>
        </authorList>
    </citation>
    <scope>NUCLEOTIDE SEQUENCE</scope>
    <source>
        <strain evidence="13">KCTC 42249</strain>
    </source>
</reference>
<reference evidence="13" key="2">
    <citation type="submission" date="2020-09" db="EMBL/GenBank/DDBJ databases">
        <authorList>
            <person name="Sun Q."/>
            <person name="Kim S."/>
        </authorList>
    </citation>
    <scope>NUCLEOTIDE SEQUENCE</scope>
    <source>
        <strain evidence="13">KCTC 42249</strain>
    </source>
</reference>
<comment type="cofactor">
    <cofactor evidence="1">
        <name>Zn(2+)</name>
        <dbReference type="ChEBI" id="CHEBI:29105"/>
    </cofactor>
</comment>
<dbReference type="Pfam" id="PF05951">
    <property type="entry name" value="Peptidase_M15_2"/>
    <property type="match status" value="1"/>
</dbReference>
<keyword evidence="6" id="KW-0378">Hydrolase</keyword>
<evidence type="ECO:0000256" key="4">
    <source>
        <dbReference type="ARBA" id="ARBA00022723"/>
    </source>
</evidence>
<evidence type="ECO:0000256" key="3">
    <source>
        <dbReference type="ARBA" id="ARBA00022670"/>
    </source>
</evidence>
<evidence type="ECO:0000313" key="13">
    <source>
        <dbReference type="EMBL" id="GHD11443.1"/>
    </source>
</evidence>
<name>A0A8J3DW12_9HYPH</name>
<dbReference type="GO" id="GO:0071555">
    <property type="term" value="P:cell wall organization"/>
    <property type="evidence" value="ECO:0007669"/>
    <property type="project" value="UniProtKB-KW"/>
</dbReference>
<evidence type="ECO:0000256" key="6">
    <source>
        <dbReference type="ARBA" id="ARBA00022801"/>
    </source>
</evidence>
<comment type="pathway">
    <text evidence="2">Cell wall biogenesis; cell wall polysaccharide biosynthesis.</text>
</comment>
<dbReference type="PANTHER" id="PTHR37425:SF1">
    <property type="entry name" value="OUTER MEMBRANE PROTEIN"/>
    <property type="match status" value="1"/>
</dbReference>
<evidence type="ECO:0000256" key="1">
    <source>
        <dbReference type="ARBA" id="ARBA00001947"/>
    </source>
</evidence>
<keyword evidence="4" id="KW-0479">Metal-binding</keyword>
<evidence type="ECO:0000256" key="2">
    <source>
        <dbReference type="ARBA" id="ARBA00004776"/>
    </source>
</evidence>
<gene>
    <name evidence="13" type="ORF">GCM10016234_14580</name>
</gene>
<feature type="compositionally biased region" description="Low complexity" evidence="12">
    <location>
        <begin position="293"/>
        <end position="318"/>
    </location>
</feature>
<keyword evidence="7" id="KW-0862">Zinc</keyword>
<dbReference type="PROSITE" id="PS51257">
    <property type="entry name" value="PROKAR_LIPOPROTEIN"/>
    <property type="match status" value="1"/>
</dbReference>